<dbReference type="Proteomes" id="UP000093748">
    <property type="component" value="Unassembled WGS sequence"/>
</dbReference>
<dbReference type="EMBL" id="LZTJ01000001">
    <property type="protein sequence ID" value="OBP83017.1"/>
    <property type="molecule type" value="Genomic_DNA"/>
</dbReference>
<name>A0A1A5I210_RHILI</name>
<comment type="caution">
    <text evidence="3">The sequence shown here is derived from an EMBL/GenBank/DDBJ whole genome shotgun (WGS) entry which is preliminary data.</text>
</comment>
<gene>
    <name evidence="3" type="ORF">BAE39_05730</name>
</gene>
<organism evidence="3 4">
    <name type="scientific">Rhizobium loti</name>
    <name type="common">Mesorhizobium loti</name>
    <dbReference type="NCBI Taxonomy" id="381"/>
    <lineage>
        <taxon>Bacteria</taxon>
        <taxon>Pseudomonadati</taxon>
        <taxon>Pseudomonadota</taxon>
        <taxon>Alphaproteobacteria</taxon>
        <taxon>Hyphomicrobiales</taxon>
        <taxon>Phyllobacteriaceae</taxon>
        <taxon>Mesorhizobium</taxon>
    </lineage>
</organism>
<protein>
    <submittedName>
        <fullName evidence="3">Cupin</fullName>
    </submittedName>
</protein>
<feature type="region of interest" description="Disordered" evidence="1">
    <location>
        <begin position="1"/>
        <end position="43"/>
    </location>
</feature>
<dbReference type="GeneID" id="66681334"/>
<evidence type="ECO:0000259" key="2">
    <source>
        <dbReference type="Pfam" id="PF05899"/>
    </source>
</evidence>
<dbReference type="RefSeq" id="WP_032932197.1">
    <property type="nucleotide sequence ID" value="NZ_LZTH01000034.1"/>
</dbReference>
<dbReference type="Pfam" id="PF05899">
    <property type="entry name" value="Cupin_3"/>
    <property type="match status" value="1"/>
</dbReference>
<evidence type="ECO:0000313" key="3">
    <source>
        <dbReference type="EMBL" id="OBP83017.1"/>
    </source>
</evidence>
<evidence type="ECO:0000313" key="4">
    <source>
        <dbReference type="Proteomes" id="UP000093748"/>
    </source>
</evidence>
<feature type="domain" description="(S)-ureidoglycine aminohydrolase cupin" evidence="2">
    <location>
        <begin position="39"/>
        <end position="110"/>
    </location>
</feature>
<dbReference type="PANTHER" id="PTHR40943">
    <property type="entry name" value="CYTOPLASMIC PROTEIN-RELATED"/>
    <property type="match status" value="1"/>
</dbReference>
<dbReference type="InterPro" id="IPR011051">
    <property type="entry name" value="RmlC_Cupin_sf"/>
</dbReference>
<proteinExistence type="predicted"/>
<dbReference type="SUPFAM" id="SSF51182">
    <property type="entry name" value="RmlC-like cupins"/>
    <property type="match status" value="1"/>
</dbReference>
<accession>A0A1A5I210</accession>
<dbReference type="OrthoDB" id="9799053at2"/>
<reference evidence="4" key="1">
    <citation type="submission" date="2016-06" db="EMBL/GenBank/DDBJ databases">
        <title>NZP2037 Pacbio-Illumina hybrid assembly.</title>
        <authorList>
            <person name="Ramsay J.P."/>
        </authorList>
    </citation>
    <scope>NUCLEOTIDE SEQUENCE [LARGE SCALE GENOMIC DNA]</scope>
    <source>
        <strain evidence="4">R7ANS::ICEMlSym2042</strain>
    </source>
</reference>
<feature type="compositionally biased region" description="Polar residues" evidence="1">
    <location>
        <begin position="1"/>
        <end position="11"/>
    </location>
</feature>
<evidence type="ECO:0000256" key="1">
    <source>
        <dbReference type="SAM" id="MobiDB-lite"/>
    </source>
</evidence>
<sequence length="113" mass="12045">MSTPHWPQASNVELEDWGAGSNTLAGAPRASGKILSQNPDGSSECGLWSCTPGTRKVTFAADEFCHFLSGHGSYVHDNGEEIPVEAGTLVFFPAGWTGISIITQTLTKAFMCR</sequence>
<dbReference type="Gene3D" id="2.60.120.10">
    <property type="entry name" value="Jelly Rolls"/>
    <property type="match status" value="1"/>
</dbReference>
<dbReference type="AlphaFoldDB" id="A0A1A5I210"/>
<dbReference type="InterPro" id="IPR008579">
    <property type="entry name" value="UGlyAH_Cupin_dom"/>
</dbReference>
<dbReference type="InterPro" id="IPR014710">
    <property type="entry name" value="RmlC-like_jellyroll"/>
</dbReference>
<dbReference type="PANTHER" id="PTHR40943:SF1">
    <property type="entry name" value="CYTOPLASMIC PROTEIN"/>
    <property type="match status" value="1"/>
</dbReference>